<keyword evidence="3" id="KW-1185">Reference proteome</keyword>
<evidence type="ECO:0000313" key="2">
    <source>
        <dbReference type="EMBL" id="RYU96582.1"/>
    </source>
</evidence>
<reference evidence="2 3" key="1">
    <citation type="submission" date="2019-02" db="EMBL/GenBank/DDBJ databases">
        <title>Bacterial novel species Emticicia sp. 17J42-9 isolated from soil.</title>
        <authorList>
            <person name="Jung H.-Y."/>
        </authorList>
    </citation>
    <scope>NUCLEOTIDE SEQUENCE [LARGE SCALE GENOMIC DNA]</scope>
    <source>
        <strain evidence="2 3">17J42-9</strain>
    </source>
</reference>
<dbReference type="EMBL" id="SEWF01000006">
    <property type="protein sequence ID" value="RYU96582.1"/>
    <property type="molecule type" value="Genomic_DNA"/>
</dbReference>
<evidence type="ECO:0000313" key="3">
    <source>
        <dbReference type="Proteomes" id="UP000293162"/>
    </source>
</evidence>
<name>A0A4Q5M2U1_9BACT</name>
<proteinExistence type="predicted"/>
<accession>A0A4Q5M2U1</accession>
<dbReference type="RefSeq" id="WP_130019917.1">
    <property type="nucleotide sequence ID" value="NZ_SEWF01000006.1"/>
</dbReference>
<protein>
    <submittedName>
        <fullName evidence="2">Uncharacterized protein</fullName>
    </submittedName>
</protein>
<evidence type="ECO:0000256" key="1">
    <source>
        <dbReference type="SAM" id="Phobius"/>
    </source>
</evidence>
<dbReference type="OrthoDB" id="958561at2"/>
<sequence length="132" mass="15287">MFLLRQTYFQNFLSVLLFMLIVCYYAFNGIPEESFEKQSYPVEKATEYENSVEFEKNASQLRAAILMEADAVQINGLLYQLEVAVANLSSEKEARTQIQRIYDLLLKDNKKAAIKSINQLRTYLLNKSKVIT</sequence>
<keyword evidence="1" id="KW-1133">Transmembrane helix</keyword>
<keyword evidence="1" id="KW-0472">Membrane</keyword>
<feature type="transmembrane region" description="Helical" evidence="1">
    <location>
        <begin position="7"/>
        <end position="27"/>
    </location>
</feature>
<gene>
    <name evidence="2" type="ORF">EWM59_05375</name>
</gene>
<keyword evidence="1" id="KW-0812">Transmembrane</keyword>
<dbReference type="AlphaFoldDB" id="A0A4Q5M2U1"/>
<dbReference type="Proteomes" id="UP000293162">
    <property type="component" value="Unassembled WGS sequence"/>
</dbReference>
<organism evidence="2 3">
    <name type="scientific">Emticicia agri</name>
    <dbReference type="NCBI Taxonomy" id="2492393"/>
    <lineage>
        <taxon>Bacteria</taxon>
        <taxon>Pseudomonadati</taxon>
        <taxon>Bacteroidota</taxon>
        <taxon>Cytophagia</taxon>
        <taxon>Cytophagales</taxon>
        <taxon>Leadbetterellaceae</taxon>
        <taxon>Emticicia</taxon>
    </lineage>
</organism>
<comment type="caution">
    <text evidence="2">The sequence shown here is derived from an EMBL/GenBank/DDBJ whole genome shotgun (WGS) entry which is preliminary data.</text>
</comment>